<dbReference type="EMBL" id="KR584663">
    <property type="protein sequence ID" value="AKN63298.1"/>
    <property type="molecule type" value="Genomic_DNA"/>
</dbReference>
<accession>A0A023MID3</accession>
<evidence type="ECO:0000313" key="1">
    <source>
        <dbReference type="EMBL" id="AHN92063.1"/>
    </source>
</evidence>
<dbReference type="EMBL" id="KC994902">
    <property type="protein sequence ID" value="AHN92063.1"/>
    <property type="molecule type" value="Genomic_DNA"/>
</dbReference>
<sequence>MPVPVFETYSTYYLKRYKMVYRWRPIYDARGRIVKSVKIGVMRWAACKVDSQLRICSRTKQLYHVILNSDT</sequence>
<organism evidence="1">
    <name type="scientific">Agrotis segetum granulosis virus</name>
    <name type="common">AsGV</name>
    <name type="synonym">Agrotis segetum granulovirus</name>
    <dbReference type="NCBI Taxonomy" id="10464"/>
    <lineage>
        <taxon>Viruses</taxon>
        <taxon>Viruses incertae sedis</taxon>
        <taxon>Naldaviricetes</taxon>
        <taxon>Lefavirales</taxon>
        <taxon>Baculoviridae</taxon>
        <taxon>Betabaculovirus</taxon>
        <taxon>Betabaculovirus agsegetum</taxon>
    </lineage>
</organism>
<protein>
    <submittedName>
        <fullName evidence="1">Uncharacterized protein</fullName>
    </submittedName>
</protein>
<name>A0A023MID3_GVAS</name>
<dbReference type="Proteomes" id="UP000232958">
    <property type="component" value="Segment"/>
</dbReference>
<evidence type="ECO:0000313" key="2">
    <source>
        <dbReference type="EMBL" id="AKN63298.1"/>
    </source>
</evidence>
<reference evidence="1" key="1">
    <citation type="journal article" date="2014" name="Arch. Virol.">
        <title>Complete genome sequence of Agrotis segetum granulovirus Shanghai strain.</title>
        <authorList>
            <person name="Zhang X."/>
            <person name="Liang Z."/>
            <person name="Yin X."/>
            <person name="Wang J."/>
            <person name="Shao X."/>
        </authorList>
    </citation>
    <scope>NUCLEOTIDE SEQUENCE</scope>
    <source>
        <strain evidence="1">L1</strain>
    </source>
</reference>
<reference evidence="2 3" key="2">
    <citation type="submission" date="2015-05" db="EMBL/GenBank/DDBJ databases">
        <title>Complete Sequence of an Agrotis segetum granulovirus isolate from Europe.</title>
        <authorList>
            <person name="Gueli Alletti G."/>
            <person name="Wennmann J.T."/>
            <person name="Jehle J.A."/>
        </authorList>
    </citation>
    <scope>NUCLEOTIDE SEQUENCE [LARGE SCALE GENOMIC DNA]</scope>
    <source>
        <strain evidence="2 3">DA</strain>
    </source>
</reference>
<keyword evidence="3" id="KW-1185">Reference proteome</keyword>
<proteinExistence type="predicted"/>
<organismHost>
    <name type="scientific">Agrotis segetum</name>
    <name type="common">Turnip moth</name>
    <dbReference type="NCBI Taxonomy" id="47767"/>
</organismHost>
<evidence type="ECO:0000313" key="3">
    <source>
        <dbReference type="Proteomes" id="UP000232958"/>
    </source>
</evidence>
<gene>
    <name evidence="1" type="ORF">AsGV024</name>
</gene>